<dbReference type="PANTHER" id="PTHR34009">
    <property type="entry name" value="PROTEIN STAR"/>
    <property type="match status" value="1"/>
</dbReference>
<dbReference type="EMBL" id="CCRH01000008">
    <property type="protein sequence ID" value="CDZ35973.1"/>
    <property type="molecule type" value="Genomic_DNA"/>
</dbReference>
<keyword evidence="2" id="KW-0808">Transferase</keyword>
<dbReference type="InterPro" id="IPR006342">
    <property type="entry name" value="FkbM_mtfrase"/>
</dbReference>
<dbReference type="PANTHER" id="PTHR34009:SF2">
    <property type="entry name" value="PROTEIN STAR"/>
    <property type="match status" value="1"/>
</dbReference>
<dbReference type="Gene3D" id="3.40.50.150">
    <property type="entry name" value="Vaccinia Virus protein VP39"/>
    <property type="match status" value="1"/>
</dbReference>
<dbReference type="AlphaFoldDB" id="A0A0T7FLV8"/>
<sequence>MRPRNILLSASARSIGSLLHNPSLQRKVFNAVRLNRPEVTDWVQSEDLSFMAYSIARRRKSKAQILQDLWVCYELGEKSGGFFVEFGATNGATNSNTWLLEKELNWRGILAEPNPVWHAALARNRMVHIEHLCVSSKSEEVVRFLAMDGVDPELSAIASFADGDHFADVRKGGTALDIRTISLNDLLDKYDAPQEIDYISIDTEGSELDILSAFDFARRRFSLISVELNSKTEKGIEELLLRNGYTRVFQQFSQWDGWYVSSELRSGAPFEIAAPLV</sequence>
<reference evidence="2 3" key="1">
    <citation type="submission" date="2014-08" db="EMBL/GenBank/DDBJ databases">
        <authorList>
            <person name="Chen Y.-H."/>
        </authorList>
    </citation>
    <scope>NUCLEOTIDE SEQUENCE [LARGE SCALE GENOMIC DNA]</scope>
</reference>
<organism evidence="2 3">
    <name type="scientific">Neorhizobium galegae bv. officinalis</name>
    <dbReference type="NCBI Taxonomy" id="323656"/>
    <lineage>
        <taxon>Bacteria</taxon>
        <taxon>Pseudomonadati</taxon>
        <taxon>Pseudomonadota</taxon>
        <taxon>Alphaproteobacteria</taxon>
        <taxon>Hyphomicrobiales</taxon>
        <taxon>Rhizobiaceae</taxon>
        <taxon>Rhizobium/Agrobacterium group</taxon>
        <taxon>Neorhizobium</taxon>
    </lineage>
</organism>
<protein>
    <submittedName>
        <fullName evidence="2">Methyltransferase, FkbM family</fullName>
    </submittedName>
</protein>
<evidence type="ECO:0000259" key="1">
    <source>
        <dbReference type="Pfam" id="PF05050"/>
    </source>
</evidence>
<evidence type="ECO:0000313" key="3">
    <source>
        <dbReference type="Proteomes" id="UP000046176"/>
    </source>
</evidence>
<dbReference type="OrthoDB" id="938855at2"/>
<dbReference type="GO" id="GO:0005886">
    <property type="term" value="C:plasma membrane"/>
    <property type="evidence" value="ECO:0007669"/>
    <property type="project" value="TreeGrafter"/>
</dbReference>
<dbReference type="GO" id="GO:0005737">
    <property type="term" value="C:cytoplasm"/>
    <property type="evidence" value="ECO:0007669"/>
    <property type="project" value="GOC"/>
</dbReference>
<dbReference type="GO" id="GO:0032259">
    <property type="term" value="P:methylation"/>
    <property type="evidence" value="ECO:0007669"/>
    <property type="project" value="UniProtKB-KW"/>
</dbReference>
<dbReference type="RefSeq" id="WP_046667244.1">
    <property type="nucleotide sequence ID" value="NZ_CCRH01000008.1"/>
</dbReference>
<evidence type="ECO:0000313" key="2">
    <source>
        <dbReference type="EMBL" id="CDZ35973.1"/>
    </source>
</evidence>
<feature type="domain" description="Methyltransferase FkbM" evidence="1">
    <location>
        <begin position="87"/>
        <end position="245"/>
    </location>
</feature>
<name>A0A0T7FLV8_NEOGA</name>
<dbReference type="Pfam" id="PF05050">
    <property type="entry name" value="Methyltransf_21"/>
    <property type="match status" value="1"/>
</dbReference>
<dbReference type="GO" id="GO:0008168">
    <property type="term" value="F:methyltransferase activity"/>
    <property type="evidence" value="ECO:0007669"/>
    <property type="project" value="UniProtKB-KW"/>
</dbReference>
<dbReference type="InterPro" id="IPR029063">
    <property type="entry name" value="SAM-dependent_MTases_sf"/>
</dbReference>
<dbReference type="Proteomes" id="UP000046176">
    <property type="component" value="Unassembled WGS sequence"/>
</dbReference>
<keyword evidence="2" id="KW-0489">Methyltransferase</keyword>
<dbReference type="GO" id="GO:0006888">
    <property type="term" value="P:endoplasmic reticulum to Golgi vesicle-mediated transport"/>
    <property type="evidence" value="ECO:0007669"/>
    <property type="project" value="TreeGrafter"/>
</dbReference>
<dbReference type="InterPro" id="IPR053202">
    <property type="entry name" value="EGF_Rcpt_Signaling_Reg"/>
</dbReference>
<proteinExistence type="predicted"/>
<dbReference type="SUPFAM" id="SSF53335">
    <property type="entry name" value="S-adenosyl-L-methionine-dependent methyltransferases"/>
    <property type="match status" value="1"/>
</dbReference>
<accession>A0A0T7FLV8</accession>
<gene>
    <name evidence="2" type="ORF">NGAL_HAMBI1145_31220</name>
</gene>
<dbReference type="GO" id="GO:0016197">
    <property type="term" value="P:endosomal transport"/>
    <property type="evidence" value="ECO:0007669"/>
    <property type="project" value="TreeGrafter"/>
</dbReference>